<evidence type="ECO:0000313" key="2">
    <source>
        <dbReference type="Proteomes" id="UP000887116"/>
    </source>
</evidence>
<dbReference type="Proteomes" id="UP000887116">
    <property type="component" value="Unassembled WGS sequence"/>
</dbReference>
<dbReference type="OrthoDB" id="6434514at2759"/>
<accession>A0A8X6IDN0</accession>
<dbReference type="AlphaFoldDB" id="A0A8X6IDN0"/>
<evidence type="ECO:0000313" key="1">
    <source>
        <dbReference type="EMBL" id="GFQ75345.1"/>
    </source>
</evidence>
<keyword evidence="2" id="KW-1185">Reference proteome</keyword>
<name>A0A8X6IDN0_TRICU</name>
<proteinExistence type="predicted"/>
<comment type="caution">
    <text evidence="1">The sequence shown here is derived from an EMBL/GenBank/DDBJ whole genome shotgun (WGS) entry which is preliminary data.</text>
</comment>
<reference evidence="1" key="1">
    <citation type="submission" date="2020-07" db="EMBL/GenBank/DDBJ databases">
        <title>Multicomponent nature underlies the extraordinary mechanical properties of spider dragline silk.</title>
        <authorList>
            <person name="Kono N."/>
            <person name="Nakamura H."/>
            <person name="Mori M."/>
            <person name="Yoshida Y."/>
            <person name="Ohtoshi R."/>
            <person name="Malay A.D."/>
            <person name="Moran D.A.P."/>
            <person name="Tomita M."/>
            <person name="Numata K."/>
            <person name="Arakawa K."/>
        </authorList>
    </citation>
    <scope>NUCLEOTIDE SEQUENCE</scope>
</reference>
<sequence>MCYSSNLRLNDSEEAETHKIESTFIEKMDVFFVYLSDKESAFLENPARLFFSVHSPFVFDNFALYKNEMKPGHQYKIYIRLEEEHLLPYPYFTNCTDYNTLWKANNRKGPRSQQEEL</sequence>
<protein>
    <submittedName>
        <fullName evidence="1">Uncharacterized protein</fullName>
    </submittedName>
</protein>
<organism evidence="1 2">
    <name type="scientific">Trichonephila clavata</name>
    <name type="common">Joro spider</name>
    <name type="synonym">Nephila clavata</name>
    <dbReference type="NCBI Taxonomy" id="2740835"/>
    <lineage>
        <taxon>Eukaryota</taxon>
        <taxon>Metazoa</taxon>
        <taxon>Ecdysozoa</taxon>
        <taxon>Arthropoda</taxon>
        <taxon>Chelicerata</taxon>
        <taxon>Arachnida</taxon>
        <taxon>Araneae</taxon>
        <taxon>Araneomorphae</taxon>
        <taxon>Entelegynae</taxon>
        <taxon>Araneoidea</taxon>
        <taxon>Nephilidae</taxon>
        <taxon>Trichonephila</taxon>
    </lineage>
</organism>
<gene>
    <name evidence="1" type="primary">NCL1_34368</name>
    <name evidence="1" type="ORF">TNCT_269601</name>
</gene>
<dbReference type="EMBL" id="BMAO01031480">
    <property type="protein sequence ID" value="GFQ75345.1"/>
    <property type="molecule type" value="Genomic_DNA"/>
</dbReference>